<evidence type="ECO:0000313" key="2">
    <source>
        <dbReference type="EMBL" id="KAH7112371.1"/>
    </source>
</evidence>
<gene>
    <name evidence="2" type="ORF">EDB81DRAFT_953665</name>
</gene>
<dbReference type="OrthoDB" id="417125at2759"/>
<protein>
    <recommendedName>
        <fullName evidence="1">Ribosomal RNA methyltransferase FtsJ domain-containing protein</fullName>
    </recommendedName>
</protein>
<proteinExistence type="predicted"/>
<keyword evidence="3" id="KW-1185">Reference proteome</keyword>
<dbReference type="Pfam" id="PF01728">
    <property type="entry name" value="FtsJ"/>
    <property type="match status" value="1"/>
</dbReference>
<accession>A0A9P9D470</accession>
<feature type="domain" description="Ribosomal RNA methyltransferase FtsJ" evidence="1">
    <location>
        <begin position="105"/>
        <end position="286"/>
    </location>
</feature>
<dbReference type="EMBL" id="JAGMUV010000038">
    <property type="protein sequence ID" value="KAH7112371.1"/>
    <property type="molecule type" value="Genomic_DNA"/>
</dbReference>
<reference evidence="2" key="1">
    <citation type="journal article" date="2021" name="Nat. Commun.">
        <title>Genetic determinants of endophytism in the Arabidopsis root mycobiome.</title>
        <authorList>
            <person name="Mesny F."/>
            <person name="Miyauchi S."/>
            <person name="Thiergart T."/>
            <person name="Pickel B."/>
            <person name="Atanasova L."/>
            <person name="Karlsson M."/>
            <person name="Huettel B."/>
            <person name="Barry K.W."/>
            <person name="Haridas S."/>
            <person name="Chen C."/>
            <person name="Bauer D."/>
            <person name="Andreopoulos W."/>
            <person name="Pangilinan J."/>
            <person name="LaButti K."/>
            <person name="Riley R."/>
            <person name="Lipzen A."/>
            <person name="Clum A."/>
            <person name="Drula E."/>
            <person name="Henrissat B."/>
            <person name="Kohler A."/>
            <person name="Grigoriev I.V."/>
            <person name="Martin F.M."/>
            <person name="Hacquard S."/>
        </authorList>
    </citation>
    <scope>NUCLEOTIDE SEQUENCE</scope>
    <source>
        <strain evidence="2">MPI-CAGE-AT-0147</strain>
    </source>
</reference>
<organism evidence="2 3">
    <name type="scientific">Dactylonectria macrodidyma</name>
    <dbReference type="NCBI Taxonomy" id="307937"/>
    <lineage>
        <taxon>Eukaryota</taxon>
        <taxon>Fungi</taxon>
        <taxon>Dikarya</taxon>
        <taxon>Ascomycota</taxon>
        <taxon>Pezizomycotina</taxon>
        <taxon>Sordariomycetes</taxon>
        <taxon>Hypocreomycetidae</taxon>
        <taxon>Hypocreales</taxon>
        <taxon>Nectriaceae</taxon>
        <taxon>Dactylonectria</taxon>
    </lineage>
</organism>
<dbReference type="Gene3D" id="3.40.50.150">
    <property type="entry name" value="Vaccinia Virus protein VP39"/>
    <property type="match status" value="1"/>
</dbReference>
<dbReference type="AlphaFoldDB" id="A0A9P9D470"/>
<dbReference type="GO" id="GO:0008168">
    <property type="term" value="F:methyltransferase activity"/>
    <property type="evidence" value="ECO:0007669"/>
    <property type="project" value="InterPro"/>
</dbReference>
<comment type="caution">
    <text evidence="2">The sequence shown here is derived from an EMBL/GenBank/DDBJ whole genome shotgun (WGS) entry which is preliminary data.</text>
</comment>
<dbReference type="SUPFAM" id="SSF53335">
    <property type="entry name" value="S-adenosyl-L-methionine-dependent methyltransferases"/>
    <property type="match status" value="1"/>
</dbReference>
<name>A0A9P9D470_9HYPO</name>
<dbReference type="Proteomes" id="UP000738349">
    <property type="component" value="Unassembled WGS sequence"/>
</dbReference>
<evidence type="ECO:0000313" key="3">
    <source>
        <dbReference type="Proteomes" id="UP000738349"/>
    </source>
</evidence>
<sequence length="327" mass="36611">MESFTAAGKTTVLGTDGNVHDPSLDSSANIVIVAYLIENVSEFRELAELRKMGWNNPKGDAFFKKQRRNADEGNERIAVYFYRLMKTIGHELQDHASAFTAHGSKSEPPSILDMCMAPGGFLATALGLNPESHALAFSLPTSMGGHHAFLPENPNVEKRFLDITMLATDMGVQDTPTDHPDTQNFLPQHLKPGQHFDLIICDGQVLRTHSRASYREKREARRLVTTQLALGLEHVKEGGTMIVLFHKVEAWGTVAILRRFHKFASVRLFKPKSGHAKRSSFYMIATDIQSQHPEAVLAVVQWKNIWRAATFGSDEEYERTLRDGEPD</sequence>
<evidence type="ECO:0000259" key="1">
    <source>
        <dbReference type="Pfam" id="PF01728"/>
    </source>
</evidence>
<dbReference type="GO" id="GO:0032259">
    <property type="term" value="P:methylation"/>
    <property type="evidence" value="ECO:0007669"/>
    <property type="project" value="InterPro"/>
</dbReference>
<dbReference type="InterPro" id="IPR002877">
    <property type="entry name" value="RNA_MeTrfase_FtsJ_dom"/>
</dbReference>
<dbReference type="InterPro" id="IPR029063">
    <property type="entry name" value="SAM-dependent_MTases_sf"/>
</dbReference>